<evidence type="ECO:0000313" key="2">
    <source>
        <dbReference type="EMBL" id="GAA0315371.1"/>
    </source>
</evidence>
<accession>A0ABP3FDE7</accession>
<evidence type="ECO:0000313" key="3">
    <source>
        <dbReference type="Proteomes" id="UP001501787"/>
    </source>
</evidence>
<organism evidence="2 3">
    <name type="scientific">Psychrobacter aestuarii</name>
    <dbReference type="NCBI Taxonomy" id="556327"/>
    <lineage>
        <taxon>Bacteria</taxon>
        <taxon>Pseudomonadati</taxon>
        <taxon>Pseudomonadota</taxon>
        <taxon>Gammaproteobacteria</taxon>
        <taxon>Moraxellales</taxon>
        <taxon>Moraxellaceae</taxon>
        <taxon>Psychrobacter</taxon>
    </lineage>
</organism>
<comment type="caution">
    <text evidence="2">The sequence shown here is derived from an EMBL/GenBank/DDBJ whole genome shotgun (WGS) entry which is preliminary data.</text>
</comment>
<keyword evidence="3" id="KW-1185">Reference proteome</keyword>
<gene>
    <name evidence="2" type="ORF">GCM10009129_10790</name>
</gene>
<evidence type="ECO:0000256" key="1">
    <source>
        <dbReference type="SAM" id="SignalP"/>
    </source>
</evidence>
<feature type="signal peptide" evidence="1">
    <location>
        <begin position="1"/>
        <end position="23"/>
    </location>
</feature>
<keyword evidence="1" id="KW-0732">Signal</keyword>
<dbReference type="RefSeq" id="WP_201503464.1">
    <property type="nucleotide sequence ID" value="NZ_BAAAFR010000001.1"/>
</dbReference>
<evidence type="ECO:0008006" key="4">
    <source>
        <dbReference type="Google" id="ProtNLM"/>
    </source>
</evidence>
<dbReference type="InterPro" id="IPR025737">
    <property type="entry name" value="FApF"/>
</dbReference>
<sequence length="276" mass="29382">MKTIISSLAAALAAVSLPFAAHASDSQYVPGLEGIKGSVLPPPGVYYRGYLANYSADKNEALPDGGKVDVTALVNRAVWVTPQKFLGGDVILDTLVPLVSTDIKLNGIAEDDRTGLANLYASGLLGWHGERWDAVAGAGWYFGNSGDFSVDRFASPARDYDSLSFTLGGNVKLNKAGDIDFSALGTYEIPQEHGLDEELMIEWGLSKSFGTLDVGLVGYNTFETGAGDEKRNAIGVSTAYFSPELLLGGDVGIYKEYSNENTFEGNLIRGSLTKAF</sequence>
<reference evidence="3" key="1">
    <citation type="journal article" date="2019" name="Int. J. Syst. Evol. Microbiol.">
        <title>The Global Catalogue of Microorganisms (GCM) 10K type strain sequencing project: providing services to taxonomists for standard genome sequencing and annotation.</title>
        <authorList>
            <consortium name="The Broad Institute Genomics Platform"/>
            <consortium name="The Broad Institute Genome Sequencing Center for Infectious Disease"/>
            <person name="Wu L."/>
            <person name="Ma J."/>
        </authorList>
    </citation>
    <scope>NUCLEOTIDE SEQUENCE [LARGE SCALE GENOMIC DNA]</scope>
    <source>
        <strain evidence="3">JCM 16343</strain>
    </source>
</reference>
<dbReference type="Proteomes" id="UP001501787">
    <property type="component" value="Unassembled WGS sequence"/>
</dbReference>
<proteinExistence type="predicted"/>
<name>A0ABP3FDE7_9GAMM</name>
<protein>
    <recommendedName>
        <fullName evidence="4">Transporter</fullName>
    </recommendedName>
</protein>
<dbReference type="Pfam" id="PF13557">
    <property type="entry name" value="Phenol_MetA_deg"/>
    <property type="match status" value="1"/>
</dbReference>
<dbReference type="EMBL" id="BAAAFR010000001">
    <property type="protein sequence ID" value="GAA0315371.1"/>
    <property type="molecule type" value="Genomic_DNA"/>
</dbReference>
<feature type="chain" id="PRO_5047042966" description="Transporter" evidence="1">
    <location>
        <begin position="24"/>
        <end position="276"/>
    </location>
</feature>